<name>A0ABV2AUN6_9EUKA</name>
<accession>A0ABV2AUN6</accession>
<keyword evidence="1" id="KW-0472">Membrane</keyword>
<reference evidence="2 3" key="1">
    <citation type="journal article" date="2024" name="BMC Biol.">
        <title>Comparative genomics of Ascetosporea gives new insight into the evolutionary basis for animal parasitism in Rhizaria.</title>
        <authorList>
            <person name="Hiltunen Thoren M."/>
            <person name="Onut-Brannstrom I."/>
            <person name="Alfjorden A."/>
            <person name="Peckova H."/>
            <person name="Swords F."/>
            <person name="Hooper C."/>
            <person name="Holzer A.S."/>
            <person name="Bass D."/>
            <person name="Burki F."/>
        </authorList>
    </citation>
    <scope>NUCLEOTIDE SEQUENCE [LARGE SCALE GENOMIC DNA]</scope>
    <source>
        <strain evidence="2">20-A016</strain>
    </source>
</reference>
<keyword evidence="3" id="KW-1185">Reference proteome</keyword>
<gene>
    <name evidence="2" type="ORF">MHBO_004956</name>
</gene>
<proteinExistence type="predicted"/>
<feature type="transmembrane region" description="Helical" evidence="1">
    <location>
        <begin position="63"/>
        <end position="84"/>
    </location>
</feature>
<evidence type="ECO:0000313" key="3">
    <source>
        <dbReference type="Proteomes" id="UP001439008"/>
    </source>
</evidence>
<dbReference type="EMBL" id="JBDODL010005958">
    <property type="protein sequence ID" value="MES1923390.1"/>
    <property type="molecule type" value="Genomic_DNA"/>
</dbReference>
<evidence type="ECO:0000256" key="1">
    <source>
        <dbReference type="SAM" id="Phobius"/>
    </source>
</evidence>
<protein>
    <submittedName>
        <fullName evidence="2">Uncharacterized protein</fullName>
    </submittedName>
</protein>
<keyword evidence="1" id="KW-0812">Transmembrane</keyword>
<comment type="caution">
    <text evidence="2">The sequence shown here is derived from an EMBL/GenBank/DDBJ whole genome shotgun (WGS) entry which is preliminary data.</text>
</comment>
<organism evidence="2 3">
    <name type="scientific">Bonamia ostreae</name>
    <dbReference type="NCBI Taxonomy" id="126728"/>
    <lineage>
        <taxon>Eukaryota</taxon>
        <taxon>Sar</taxon>
        <taxon>Rhizaria</taxon>
        <taxon>Endomyxa</taxon>
        <taxon>Ascetosporea</taxon>
        <taxon>Haplosporida</taxon>
        <taxon>Bonamia</taxon>
    </lineage>
</organism>
<keyword evidence="1" id="KW-1133">Transmembrane helix</keyword>
<dbReference type="Proteomes" id="UP001439008">
    <property type="component" value="Unassembled WGS sequence"/>
</dbReference>
<sequence>MDTAKSQNCSDLFVGTNCSIFCVEDYTKIGNNPICVAKNNNTFDFVEIPHCFRKDDNFFKSTIWPIFLYAIMATCLVMAGIIMVSNIKVAVAADEIEEELDFADPQYIDPEIRIDVE</sequence>
<evidence type="ECO:0000313" key="2">
    <source>
        <dbReference type="EMBL" id="MES1923390.1"/>
    </source>
</evidence>